<comment type="caution">
    <text evidence="3">The sequence shown here is derived from an EMBL/GenBank/DDBJ whole genome shotgun (WGS) entry which is preliminary data.</text>
</comment>
<organism evidence="3 4">
    <name type="scientific">Tritrichomonas musculus</name>
    <dbReference type="NCBI Taxonomy" id="1915356"/>
    <lineage>
        <taxon>Eukaryota</taxon>
        <taxon>Metamonada</taxon>
        <taxon>Parabasalia</taxon>
        <taxon>Tritrichomonadida</taxon>
        <taxon>Tritrichomonadidae</taxon>
        <taxon>Tritrichomonas</taxon>
    </lineage>
</organism>
<name>A0ABR2HI15_9EUKA</name>
<evidence type="ECO:0000313" key="3">
    <source>
        <dbReference type="EMBL" id="KAK8847850.1"/>
    </source>
</evidence>
<feature type="region of interest" description="Disordered" evidence="1">
    <location>
        <begin position="37"/>
        <end position="97"/>
    </location>
</feature>
<feature type="compositionally biased region" description="Basic and acidic residues" evidence="1">
    <location>
        <begin position="37"/>
        <end position="46"/>
    </location>
</feature>
<evidence type="ECO:0000313" key="4">
    <source>
        <dbReference type="Proteomes" id="UP001470230"/>
    </source>
</evidence>
<gene>
    <name evidence="3" type="ORF">M9Y10_018885</name>
</gene>
<evidence type="ECO:0000259" key="2">
    <source>
        <dbReference type="Pfam" id="PF10021"/>
    </source>
</evidence>
<dbReference type="NCBIfam" id="TIGR02452">
    <property type="entry name" value="TIGR02452 family protein"/>
    <property type="match status" value="1"/>
</dbReference>
<dbReference type="PANTHER" id="PTHR35596:SF1">
    <property type="entry name" value="MICROBIAL-TYPE PARG CATALYTIC DOMAIN-CONTAINING PROTEIN"/>
    <property type="match status" value="1"/>
</dbReference>
<dbReference type="Gene3D" id="3.40.220.10">
    <property type="entry name" value="Leucine Aminopeptidase, subunit E, domain 1"/>
    <property type="match status" value="1"/>
</dbReference>
<keyword evidence="4" id="KW-1185">Reference proteome</keyword>
<evidence type="ECO:0000256" key="1">
    <source>
        <dbReference type="SAM" id="MobiDB-lite"/>
    </source>
</evidence>
<proteinExistence type="predicted"/>
<sequence length="350" mass="40490">MNEAKTIKKKMTEDHLIAIFNPIKDKFDVIDDNYNHNKRRLKDDSVKGSNSKQKRHTGAPNSTPPLNHQKPSKIPLERISDKSKPRHPLSSKDEERQKIAEANHEFVRKNKRLISKNIRTYHDRDHETIKKQLKPIKNRFQHIFVNDFSSIQTAIDLHHRQYKHIYLLNFADSLKPGGGYLNGRGAQEESLCRQTLLYPTIRDNQIYEENKRYGRKGSNNMIYSADVLVIRDNSYKLINENERFTVDIISSAAVDNRERIPDAESLMEDRIRKIVMLAALESTRENDGGKNALVLGAFGCGVFNNDPNVIANIFAKILHGENLKQYFNCIVFPIYKDHSNLIQIFKKALL</sequence>
<protein>
    <recommendedName>
        <fullName evidence="2">Microbial-type PARG catalytic domain-containing protein</fullName>
    </recommendedName>
</protein>
<reference evidence="3 4" key="1">
    <citation type="submission" date="2024-04" db="EMBL/GenBank/DDBJ databases">
        <title>Tritrichomonas musculus Genome.</title>
        <authorList>
            <person name="Alves-Ferreira E."/>
            <person name="Grigg M."/>
            <person name="Lorenzi H."/>
            <person name="Galac M."/>
        </authorList>
    </citation>
    <scope>NUCLEOTIDE SEQUENCE [LARGE SCALE GENOMIC DNA]</scope>
    <source>
        <strain evidence="3 4">EAF2021</strain>
    </source>
</reference>
<dbReference type="InterPro" id="IPR019261">
    <property type="entry name" value="PARG_cat_microbial"/>
</dbReference>
<dbReference type="Proteomes" id="UP001470230">
    <property type="component" value="Unassembled WGS sequence"/>
</dbReference>
<dbReference type="InterPro" id="IPR012664">
    <property type="entry name" value="CHP02452"/>
</dbReference>
<dbReference type="PANTHER" id="PTHR35596">
    <property type="entry name" value="DUF2263 DOMAIN-CONTAINING PROTEIN"/>
    <property type="match status" value="1"/>
</dbReference>
<dbReference type="Pfam" id="PF10021">
    <property type="entry name" value="PARG_cat_microb"/>
    <property type="match status" value="1"/>
</dbReference>
<feature type="domain" description="Microbial-type PARG catalytic" evidence="2">
    <location>
        <begin position="109"/>
        <end position="232"/>
    </location>
</feature>
<accession>A0ABR2HI15</accession>
<dbReference type="InterPro" id="IPR043472">
    <property type="entry name" value="Macro_dom-like"/>
</dbReference>
<dbReference type="EMBL" id="JAPFFF010000027">
    <property type="protein sequence ID" value="KAK8847850.1"/>
    <property type="molecule type" value="Genomic_DNA"/>
</dbReference>